<reference evidence="3 4" key="1">
    <citation type="submission" date="2020-01" db="EMBL/GenBank/DDBJ databases">
        <title>Paenibacillus soybeanensis sp. nov. isolated from the nodules of soybean (Glycine max(L.) Merr).</title>
        <authorList>
            <person name="Wang H."/>
        </authorList>
    </citation>
    <scope>NUCLEOTIDE SEQUENCE [LARGE SCALE GENOMIC DNA]</scope>
    <source>
        <strain evidence="3 4">T1</strain>
    </source>
</reference>
<dbReference type="InterPro" id="IPR011499">
    <property type="entry name" value="Lipid_A_biosynth_N"/>
</dbReference>
<feature type="transmembrane region" description="Helical" evidence="1">
    <location>
        <begin position="73"/>
        <end position="90"/>
    </location>
</feature>
<dbReference type="Pfam" id="PF07578">
    <property type="entry name" value="LAB_N"/>
    <property type="match status" value="1"/>
</dbReference>
<dbReference type="SMART" id="SM01259">
    <property type="entry name" value="LAB_N"/>
    <property type="match status" value="1"/>
</dbReference>
<organism evidence="3 4">
    <name type="scientific">Paenibacillus glycinis</name>
    <dbReference type="NCBI Taxonomy" id="2697035"/>
    <lineage>
        <taxon>Bacteria</taxon>
        <taxon>Bacillati</taxon>
        <taxon>Bacillota</taxon>
        <taxon>Bacilli</taxon>
        <taxon>Bacillales</taxon>
        <taxon>Paenibacillaceae</taxon>
        <taxon>Paenibacillus</taxon>
    </lineage>
</organism>
<evidence type="ECO:0000313" key="4">
    <source>
        <dbReference type="Proteomes" id="UP000665561"/>
    </source>
</evidence>
<sequence length="111" mass="12629">MWWHSLIGNISAGNMAWIVFGFIGQIMFTMRFITQWLASEKAKRTVVPLSFWVYSILGSVVLSIYAIYRRDPVFILGQAPSVFIYFRNIMLERKNNLATAAGAGEIKSMDS</sequence>
<evidence type="ECO:0000256" key="1">
    <source>
        <dbReference type="SAM" id="Phobius"/>
    </source>
</evidence>
<evidence type="ECO:0000313" key="3">
    <source>
        <dbReference type="EMBL" id="NBD25699.1"/>
    </source>
</evidence>
<dbReference type="RefSeq" id="WP_161744512.1">
    <property type="nucleotide sequence ID" value="NZ_JAAAMV010000014.1"/>
</dbReference>
<evidence type="ECO:0000259" key="2">
    <source>
        <dbReference type="SMART" id="SM01259"/>
    </source>
</evidence>
<keyword evidence="4" id="KW-1185">Reference proteome</keyword>
<comment type="caution">
    <text evidence="3">The sequence shown here is derived from an EMBL/GenBank/DDBJ whole genome shotgun (WGS) entry which is preliminary data.</text>
</comment>
<feature type="transmembrane region" description="Helical" evidence="1">
    <location>
        <begin position="46"/>
        <end position="67"/>
    </location>
</feature>
<keyword evidence="1" id="KW-0812">Transmembrane</keyword>
<protein>
    <recommendedName>
        <fullName evidence="2">Lipid A biosynthesis N-terminal domain-containing protein</fullName>
    </recommendedName>
</protein>
<feature type="domain" description="Lipid A biosynthesis N-terminal" evidence="2">
    <location>
        <begin position="20"/>
        <end position="91"/>
    </location>
</feature>
<keyword evidence="1" id="KW-1133">Transmembrane helix</keyword>
<feature type="transmembrane region" description="Helical" evidence="1">
    <location>
        <begin position="15"/>
        <end position="34"/>
    </location>
</feature>
<proteinExistence type="predicted"/>
<dbReference type="EMBL" id="JAAAMV010000014">
    <property type="protein sequence ID" value="NBD25699.1"/>
    <property type="molecule type" value="Genomic_DNA"/>
</dbReference>
<name>A0ABW9XST6_9BACL</name>
<keyword evidence="1" id="KW-0472">Membrane</keyword>
<gene>
    <name evidence="3" type="ORF">GT019_17645</name>
</gene>
<accession>A0ABW9XST6</accession>
<dbReference type="Proteomes" id="UP000665561">
    <property type="component" value="Unassembled WGS sequence"/>
</dbReference>